<organism evidence="1">
    <name type="scientific">marine metagenome</name>
    <dbReference type="NCBI Taxonomy" id="408172"/>
    <lineage>
        <taxon>unclassified sequences</taxon>
        <taxon>metagenomes</taxon>
        <taxon>ecological metagenomes</taxon>
    </lineage>
</organism>
<name>A0A383DJ68_9ZZZZ</name>
<dbReference type="EMBL" id="UINC01217664">
    <property type="protein sequence ID" value="SVE44360.1"/>
    <property type="molecule type" value="Genomic_DNA"/>
</dbReference>
<gene>
    <name evidence="1" type="ORF">METZ01_LOCUS497214</name>
</gene>
<evidence type="ECO:0000313" key="1">
    <source>
        <dbReference type="EMBL" id="SVE44360.1"/>
    </source>
</evidence>
<proteinExistence type="predicted"/>
<sequence length="97" mass="11339">MDIEKSPSWIKSNSQWNKLKTVISKCKAKINYLEPSPILPDMVFTANAGILKGNTFLPSNFRYKERQGEKDHFKRWFKWAGYQVYEIHPEINFEGAG</sequence>
<evidence type="ECO:0008006" key="2">
    <source>
        <dbReference type="Google" id="ProtNLM"/>
    </source>
</evidence>
<dbReference type="SUPFAM" id="SSF55909">
    <property type="entry name" value="Pentein"/>
    <property type="match status" value="1"/>
</dbReference>
<dbReference type="AlphaFoldDB" id="A0A383DJ68"/>
<protein>
    <recommendedName>
        <fullName evidence="2">Amidinotransferase</fullName>
    </recommendedName>
</protein>
<accession>A0A383DJ68</accession>
<dbReference type="Gene3D" id="3.75.10.10">
    <property type="entry name" value="L-arginine/glycine Amidinotransferase, Chain A"/>
    <property type="match status" value="1"/>
</dbReference>
<reference evidence="1" key="1">
    <citation type="submission" date="2018-05" db="EMBL/GenBank/DDBJ databases">
        <authorList>
            <person name="Lanie J.A."/>
            <person name="Ng W.-L."/>
            <person name="Kazmierczak K.M."/>
            <person name="Andrzejewski T.M."/>
            <person name="Davidsen T.M."/>
            <person name="Wayne K.J."/>
            <person name="Tettelin H."/>
            <person name="Glass J.I."/>
            <person name="Rusch D."/>
            <person name="Podicherti R."/>
            <person name="Tsui H.-C.T."/>
            <person name="Winkler M.E."/>
        </authorList>
    </citation>
    <scope>NUCLEOTIDE SEQUENCE</scope>
</reference>
<feature type="non-terminal residue" evidence="1">
    <location>
        <position position="97"/>
    </location>
</feature>